<evidence type="ECO:0000259" key="2">
    <source>
        <dbReference type="Pfam" id="PF19077"/>
    </source>
</evidence>
<feature type="domain" description="Bacterial Ig-like" evidence="2">
    <location>
        <begin position="152"/>
        <end position="248"/>
    </location>
</feature>
<dbReference type="Pfam" id="PF19077">
    <property type="entry name" value="Big_13"/>
    <property type="match status" value="2"/>
</dbReference>
<keyword evidence="4" id="KW-1185">Reference proteome</keyword>
<dbReference type="STRING" id="1121457.SAMN02745161_2721"/>
<dbReference type="Gene3D" id="2.60.40.10">
    <property type="entry name" value="Immunoglobulins"/>
    <property type="match status" value="2"/>
</dbReference>
<evidence type="ECO:0000313" key="4">
    <source>
        <dbReference type="Proteomes" id="UP000184694"/>
    </source>
</evidence>
<dbReference type="OrthoDB" id="5495046at2"/>
<evidence type="ECO:0000256" key="1">
    <source>
        <dbReference type="SAM" id="MobiDB-lite"/>
    </source>
</evidence>
<proteinExistence type="predicted"/>
<dbReference type="AlphaFoldDB" id="A0A1N6IG57"/>
<organism evidence="3 4">
    <name type="scientific">Halodesulfovibrio marinisediminis DSM 17456</name>
    <dbReference type="NCBI Taxonomy" id="1121457"/>
    <lineage>
        <taxon>Bacteria</taxon>
        <taxon>Pseudomonadati</taxon>
        <taxon>Thermodesulfobacteriota</taxon>
        <taxon>Desulfovibrionia</taxon>
        <taxon>Desulfovibrionales</taxon>
        <taxon>Desulfovibrionaceae</taxon>
        <taxon>Halodesulfovibrio</taxon>
    </lineage>
</organism>
<dbReference type="InterPro" id="IPR044016">
    <property type="entry name" value="Big_13"/>
</dbReference>
<dbReference type="RefSeq" id="WP_074217469.1">
    <property type="nucleotide sequence ID" value="NZ_FSRG01000006.1"/>
</dbReference>
<sequence length="285" mass="28574">MAGFEEGFGELLGGGDSLEKTSGTFELVHSSEGAVLEDGAVDVTAPETPGVVDMIAASDSGRFSSDNITNVAAPTFTGNTEPYALVTVFIDGVAVGEAKANAAGDWSYTASKLSDGAHSVSVTSADAYGNTSDPSAPLQVVIDTQAPSAPSQLSIDSDSGSDATDGLTSDATPVANGVAEPNSLVTITDENGVVVGTTTAGSDGSWSLSLLGAGQTALEDGSHSFAVTATDLAGNFSESTALDLIIDTKAPSDGVLEVSEGAGGYLNIKEVSDCVQAIQSRRNRP</sequence>
<dbReference type="EMBL" id="FSRG01000006">
    <property type="protein sequence ID" value="SIO31007.1"/>
    <property type="molecule type" value="Genomic_DNA"/>
</dbReference>
<dbReference type="Proteomes" id="UP000184694">
    <property type="component" value="Unassembled WGS sequence"/>
</dbReference>
<feature type="compositionally biased region" description="Polar residues" evidence="1">
    <location>
        <begin position="146"/>
        <end position="171"/>
    </location>
</feature>
<accession>A0A1N6IG57</accession>
<feature type="domain" description="Bacterial Ig-like" evidence="2">
    <location>
        <begin position="50"/>
        <end position="144"/>
    </location>
</feature>
<protein>
    <recommendedName>
        <fullName evidence="2">Bacterial Ig-like domain-containing protein</fullName>
    </recommendedName>
</protein>
<feature type="region of interest" description="Disordered" evidence="1">
    <location>
        <begin position="146"/>
        <end position="177"/>
    </location>
</feature>
<evidence type="ECO:0000313" key="3">
    <source>
        <dbReference type="EMBL" id="SIO31007.1"/>
    </source>
</evidence>
<reference evidence="4" key="1">
    <citation type="submission" date="2016-11" db="EMBL/GenBank/DDBJ databases">
        <authorList>
            <person name="Varghese N."/>
            <person name="Submissions S."/>
        </authorList>
    </citation>
    <scope>NUCLEOTIDE SEQUENCE [LARGE SCALE GENOMIC DNA]</scope>
    <source>
        <strain evidence="4">DSM 17456</strain>
    </source>
</reference>
<dbReference type="NCBIfam" id="NF033510">
    <property type="entry name" value="Ca_tandemer"/>
    <property type="match status" value="2"/>
</dbReference>
<name>A0A1N6IG57_9BACT</name>
<dbReference type="InterPro" id="IPR013783">
    <property type="entry name" value="Ig-like_fold"/>
</dbReference>
<gene>
    <name evidence="3" type="ORF">SAMN02745161_2721</name>
</gene>